<dbReference type="Pfam" id="PF01476">
    <property type="entry name" value="LysM"/>
    <property type="match status" value="1"/>
</dbReference>
<feature type="region of interest" description="Disordered" evidence="2">
    <location>
        <begin position="89"/>
        <end position="131"/>
    </location>
</feature>
<dbReference type="InterPro" id="IPR016047">
    <property type="entry name" value="M23ase_b-sheet_dom"/>
</dbReference>
<dbReference type="Gene3D" id="2.70.70.10">
    <property type="entry name" value="Glucose Permease (Domain IIA)"/>
    <property type="match status" value="1"/>
</dbReference>
<evidence type="ECO:0000313" key="5">
    <source>
        <dbReference type="Proteomes" id="UP000218765"/>
    </source>
</evidence>
<keyword evidence="4" id="KW-0449">Lipoprotein</keyword>
<dbReference type="SMART" id="SM00257">
    <property type="entry name" value="LysM"/>
    <property type="match status" value="1"/>
</dbReference>
<gene>
    <name evidence="4" type="ORF">FOKN1_2038</name>
</gene>
<dbReference type="KEGG" id="ttc:FOKN1_2038"/>
<evidence type="ECO:0000256" key="2">
    <source>
        <dbReference type="SAM" id="MobiDB-lite"/>
    </source>
</evidence>
<feature type="compositionally biased region" description="Pro residues" evidence="2">
    <location>
        <begin position="99"/>
        <end position="109"/>
    </location>
</feature>
<dbReference type="Gene3D" id="3.10.350.10">
    <property type="entry name" value="LysM domain"/>
    <property type="match status" value="1"/>
</dbReference>
<dbReference type="SUPFAM" id="SSF51261">
    <property type="entry name" value="Duplicated hybrid motif"/>
    <property type="match status" value="1"/>
</dbReference>
<comment type="similarity">
    <text evidence="1">Belongs to the E.coli NlpD/Haemophilus LppB family.</text>
</comment>
<dbReference type="InterPro" id="IPR011055">
    <property type="entry name" value="Dup_hybrid_motif"/>
</dbReference>
<keyword evidence="5" id="KW-1185">Reference proteome</keyword>
<dbReference type="PROSITE" id="PS51257">
    <property type="entry name" value="PROKAR_LIPOPROTEIN"/>
    <property type="match status" value="1"/>
</dbReference>
<dbReference type="RefSeq" id="WP_096366515.1">
    <property type="nucleotide sequence ID" value="NZ_AP018052.1"/>
</dbReference>
<dbReference type="GO" id="GO:0032153">
    <property type="term" value="C:cell division site"/>
    <property type="evidence" value="ECO:0007669"/>
    <property type="project" value="TreeGrafter"/>
</dbReference>
<evidence type="ECO:0000256" key="1">
    <source>
        <dbReference type="ARBA" id="ARBA00038420"/>
    </source>
</evidence>
<feature type="compositionally biased region" description="Low complexity" evidence="2">
    <location>
        <begin position="117"/>
        <end position="129"/>
    </location>
</feature>
<accession>A0A1Z4VSU0</accession>
<evidence type="ECO:0000313" key="4">
    <source>
        <dbReference type="EMBL" id="BAZ94418.1"/>
    </source>
</evidence>
<feature type="domain" description="LysM" evidence="3">
    <location>
        <begin position="41"/>
        <end position="85"/>
    </location>
</feature>
<dbReference type="CDD" id="cd12797">
    <property type="entry name" value="M23_peptidase"/>
    <property type="match status" value="1"/>
</dbReference>
<organism evidence="4 5">
    <name type="scientific">Thiohalobacter thiocyanaticus</name>
    <dbReference type="NCBI Taxonomy" id="585455"/>
    <lineage>
        <taxon>Bacteria</taxon>
        <taxon>Pseudomonadati</taxon>
        <taxon>Pseudomonadota</taxon>
        <taxon>Gammaproteobacteria</taxon>
        <taxon>Thiohalobacterales</taxon>
        <taxon>Thiohalobacteraceae</taxon>
        <taxon>Thiohalobacter</taxon>
    </lineage>
</organism>
<evidence type="ECO:0000259" key="3">
    <source>
        <dbReference type="PROSITE" id="PS51782"/>
    </source>
</evidence>
<dbReference type="GO" id="GO:0009279">
    <property type="term" value="C:cell outer membrane"/>
    <property type="evidence" value="ECO:0007669"/>
    <property type="project" value="TreeGrafter"/>
</dbReference>
<protein>
    <submittedName>
        <fullName evidence="4">Lipoprotein NlpD</fullName>
    </submittedName>
</protein>
<dbReference type="Proteomes" id="UP000218765">
    <property type="component" value="Chromosome"/>
</dbReference>
<dbReference type="PANTHER" id="PTHR21666">
    <property type="entry name" value="PEPTIDASE-RELATED"/>
    <property type="match status" value="1"/>
</dbReference>
<dbReference type="GO" id="GO:0004222">
    <property type="term" value="F:metalloendopeptidase activity"/>
    <property type="evidence" value="ECO:0007669"/>
    <property type="project" value="TreeGrafter"/>
</dbReference>
<dbReference type="InterPro" id="IPR050570">
    <property type="entry name" value="Cell_wall_metabolism_enzyme"/>
</dbReference>
<dbReference type="OrthoDB" id="9793746at2"/>
<dbReference type="InterPro" id="IPR018392">
    <property type="entry name" value="LysM"/>
</dbReference>
<dbReference type="Pfam" id="PF01551">
    <property type="entry name" value="Peptidase_M23"/>
    <property type="match status" value="1"/>
</dbReference>
<dbReference type="CDD" id="cd00118">
    <property type="entry name" value="LysM"/>
    <property type="match status" value="1"/>
</dbReference>
<sequence length="261" mass="28685">MRRVLSQFVRLLLLAVLLGGCGGRALAPVGVRGEPDLDRPSYHSVERGESLYSIAWKYGLDYQQLASWNGIGSPYTIYVNQRLRLRPAAPSARADSRPAPAPASRPAPAPERDIRVRSSPAPRAPTTAPDRYSYPDRVSTWRWPVQGRILRPFDPNSPGKKGITISGEKGEKIRAAAAGRIVYSGSGLVGYGRLIIVKHSEDYLSAYGHNDKLLVSEGDVVKAGQVLALMGSSGTNRTQLHFEIRRKGKPVDPLQYLPRRH</sequence>
<dbReference type="PROSITE" id="PS51782">
    <property type="entry name" value="LYSM"/>
    <property type="match status" value="1"/>
</dbReference>
<dbReference type="InterPro" id="IPR036779">
    <property type="entry name" value="LysM_dom_sf"/>
</dbReference>
<dbReference type="EMBL" id="AP018052">
    <property type="protein sequence ID" value="BAZ94418.1"/>
    <property type="molecule type" value="Genomic_DNA"/>
</dbReference>
<reference evidence="4 5" key="1">
    <citation type="submission" date="2017-05" db="EMBL/GenBank/DDBJ databases">
        <title>Thiocyanate degradation by Thiohalobacter thiocyanaticus FOKN1.</title>
        <authorList>
            <person name="Oshiki M."/>
            <person name="Fukushima T."/>
            <person name="Kawano S."/>
            <person name="Nakagawa J."/>
        </authorList>
    </citation>
    <scope>NUCLEOTIDE SEQUENCE [LARGE SCALE GENOMIC DNA]</scope>
    <source>
        <strain evidence="4 5">FOKN1</strain>
    </source>
</reference>
<dbReference type="PANTHER" id="PTHR21666:SF263">
    <property type="entry name" value="MUREIN HYDROLASE ACTIVATOR NLPD"/>
    <property type="match status" value="1"/>
</dbReference>
<dbReference type="AlphaFoldDB" id="A0A1Z4VSU0"/>
<name>A0A1Z4VSU0_9GAMM</name>
<proteinExistence type="inferred from homology"/>